<keyword evidence="8 12" id="KW-0675">Receptor</keyword>
<evidence type="ECO:0000256" key="1">
    <source>
        <dbReference type="ARBA" id="ARBA00004479"/>
    </source>
</evidence>
<evidence type="ECO:0000259" key="11">
    <source>
        <dbReference type="PROSITE" id="PS50853"/>
    </source>
</evidence>
<name>A0A1A7X6V8_9TELE</name>
<organism evidence="12">
    <name type="scientific">Iconisemion striatum</name>
    <dbReference type="NCBI Taxonomy" id="60296"/>
    <lineage>
        <taxon>Eukaryota</taxon>
        <taxon>Metazoa</taxon>
        <taxon>Chordata</taxon>
        <taxon>Craniata</taxon>
        <taxon>Vertebrata</taxon>
        <taxon>Euteleostomi</taxon>
        <taxon>Actinopterygii</taxon>
        <taxon>Neopterygii</taxon>
        <taxon>Teleostei</taxon>
        <taxon>Neoteleostei</taxon>
        <taxon>Acanthomorphata</taxon>
        <taxon>Ovalentaria</taxon>
        <taxon>Atherinomorphae</taxon>
        <taxon>Cyprinodontiformes</taxon>
        <taxon>Nothobranchiidae</taxon>
        <taxon>Iconisemion</taxon>
    </lineage>
</organism>
<dbReference type="InterPro" id="IPR052672">
    <property type="entry name" value="Type1_Cytokine_Rcpt_Type2"/>
</dbReference>
<dbReference type="Gene3D" id="2.60.40.10">
    <property type="entry name" value="Immunoglobulins"/>
    <property type="match status" value="1"/>
</dbReference>
<comment type="subcellular location">
    <subcellularLocation>
        <location evidence="1">Membrane</location>
        <topology evidence="1">Single-pass type I membrane protein</topology>
    </subcellularLocation>
</comment>
<gene>
    <name evidence="12" type="primary">IL12RB2</name>
</gene>
<reference evidence="12" key="2">
    <citation type="submission" date="2016-06" db="EMBL/GenBank/DDBJ databases">
        <title>The genome of a short-lived fish provides insights into sex chromosome evolution and the genetic control of aging.</title>
        <authorList>
            <person name="Reichwald K."/>
            <person name="Felder M."/>
            <person name="Petzold A."/>
            <person name="Koch P."/>
            <person name="Groth M."/>
            <person name="Platzer M."/>
        </authorList>
    </citation>
    <scope>NUCLEOTIDE SEQUENCE</scope>
    <source>
        <tissue evidence="12">Brain</tissue>
    </source>
</reference>
<accession>A0A1A7X6V8</accession>
<dbReference type="PANTHER" id="PTHR48423">
    <property type="entry name" value="INTERLEUKIN-27 RECEPTOR SUBUNIT ALPHA"/>
    <property type="match status" value="1"/>
</dbReference>
<evidence type="ECO:0000256" key="9">
    <source>
        <dbReference type="ARBA" id="ARBA00023180"/>
    </source>
</evidence>
<evidence type="ECO:0000256" key="4">
    <source>
        <dbReference type="ARBA" id="ARBA00022729"/>
    </source>
</evidence>
<reference evidence="12" key="1">
    <citation type="submission" date="2016-05" db="EMBL/GenBank/DDBJ databases">
        <authorList>
            <person name="Lavstsen T."/>
            <person name="Jespersen J.S."/>
        </authorList>
    </citation>
    <scope>NUCLEOTIDE SEQUENCE</scope>
    <source>
        <tissue evidence="12">Brain</tissue>
    </source>
</reference>
<protein>
    <submittedName>
        <fullName evidence="12">Interleukin 12 receptor, beta 2</fullName>
    </submittedName>
</protein>
<keyword evidence="9" id="KW-0325">Glycoprotein</keyword>
<dbReference type="InterPro" id="IPR036116">
    <property type="entry name" value="FN3_sf"/>
</dbReference>
<keyword evidence="7 10" id="KW-0472">Membrane</keyword>
<dbReference type="GO" id="GO:0005886">
    <property type="term" value="C:plasma membrane"/>
    <property type="evidence" value="ECO:0007669"/>
    <property type="project" value="UniProtKB-ARBA"/>
</dbReference>
<dbReference type="InterPro" id="IPR003961">
    <property type="entry name" value="FN3_dom"/>
</dbReference>
<dbReference type="PROSITE" id="PS50853">
    <property type="entry name" value="FN3"/>
    <property type="match status" value="1"/>
</dbReference>
<evidence type="ECO:0000256" key="5">
    <source>
        <dbReference type="ARBA" id="ARBA00022737"/>
    </source>
</evidence>
<evidence type="ECO:0000313" key="12">
    <source>
        <dbReference type="EMBL" id="SBP13791.1"/>
    </source>
</evidence>
<evidence type="ECO:0000256" key="8">
    <source>
        <dbReference type="ARBA" id="ARBA00023170"/>
    </source>
</evidence>
<feature type="non-terminal residue" evidence="12">
    <location>
        <position position="245"/>
    </location>
</feature>
<sequence length="245" mass="27826">NLVIGIVFTFTIFMVIVNLMCWSCVRKRIKQKCVSWGPKWLVEQPPKPGHSTAIRLLENDRSELWLSSTYSDPPLSPILIISQEERNEVYSIIQVEESQTGSGQAMTQASLSESDTRMVEHASYKPQISTLLPIEQEKEDAEEEMRDVSLKADEDSHSGIFDGLLEAKPLQDVRAAENNSTIAISWRKPETAPAEYVVEWYPEGPVLEQLNWVKLDQNNTRTVLTGIRSWVCYEGAVYAFYNKGL</sequence>
<feature type="non-terminal residue" evidence="12">
    <location>
        <position position="1"/>
    </location>
</feature>
<proteinExistence type="inferred from homology"/>
<dbReference type="AlphaFoldDB" id="A0A1A7X6V8"/>
<evidence type="ECO:0000256" key="7">
    <source>
        <dbReference type="ARBA" id="ARBA00023136"/>
    </source>
</evidence>
<feature type="domain" description="Fibronectin type-III" evidence="11">
    <location>
        <begin position="166"/>
        <end position="245"/>
    </location>
</feature>
<evidence type="ECO:0000256" key="6">
    <source>
        <dbReference type="ARBA" id="ARBA00022989"/>
    </source>
</evidence>
<comment type="similarity">
    <text evidence="2">Belongs to the type I cytokine receptor family. Type 2 subfamily.</text>
</comment>
<dbReference type="CDD" id="cd00063">
    <property type="entry name" value="FN3"/>
    <property type="match status" value="1"/>
</dbReference>
<dbReference type="SUPFAM" id="SSF49265">
    <property type="entry name" value="Fibronectin type III"/>
    <property type="match status" value="1"/>
</dbReference>
<dbReference type="InterPro" id="IPR013783">
    <property type="entry name" value="Ig-like_fold"/>
</dbReference>
<keyword evidence="4" id="KW-0732">Signal</keyword>
<dbReference type="EMBL" id="HADW01012391">
    <property type="protein sequence ID" value="SBP13791.1"/>
    <property type="molecule type" value="Transcribed_RNA"/>
</dbReference>
<keyword evidence="6 10" id="KW-1133">Transmembrane helix</keyword>
<evidence type="ECO:0000256" key="2">
    <source>
        <dbReference type="ARBA" id="ARBA00008921"/>
    </source>
</evidence>
<keyword evidence="5" id="KW-0677">Repeat</keyword>
<keyword evidence="3 10" id="KW-0812">Transmembrane</keyword>
<dbReference type="PANTHER" id="PTHR48423:SF1">
    <property type="entry name" value="INTERLEUKIN-27 RECEPTOR SUBUNIT ALPHA"/>
    <property type="match status" value="1"/>
</dbReference>
<feature type="transmembrane region" description="Helical" evidence="10">
    <location>
        <begin position="6"/>
        <end position="25"/>
    </location>
</feature>
<evidence type="ECO:0000256" key="3">
    <source>
        <dbReference type="ARBA" id="ARBA00022692"/>
    </source>
</evidence>
<evidence type="ECO:0000256" key="10">
    <source>
        <dbReference type="SAM" id="Phobius"/>
    </source>
</evidence>